<dbReference type="SUPFAM" id="SSF51445">
    <property type="entry name" value="(Trans)glycosidases"/>
    <property type="match status" value="1"/>
</dbReference>
<dbReference type="Pfam" id="PF06964">
    <property type="entry name" value="Alpha-L-AF_C"/>
    <property type="match status" value="1"/>
</dbReference>
<comment type="similarity">
    <text evidence="3">Belongs to the glycosyl hydrolase 51 family.</text>
</comment>
<dbReference type="EMBL" id="JAMQJZ010000002">
    <property type="protein sequence ID" value="MDC3419579.1"/>
    <property type="molecule type" value="Genomic_DNA"/>
</dbReference>
<dbReference type="InterPro" id="IPR010720">
    <property type="entry name" value="Alpha-L-AF_C"/>
</dbReference>
<keyword evidence="8" id="KW-0326">Glycosidase</keyword>
<dbReference type="Proteomes" id="UP001145072">
    <property type="component" value="Unassembled WGS sequence"/>
</dbReference>
<keyword evidence="11" id="KW-1185">Reference proteome</keyword>
<name>A0A9X3WLJ4_9BACI</name>
<dbReference type="PANTHER" id="PTHR43576">
    <property type="entry name" value="ALPHA-L-ARABINOFURANOSIDASE C-RELATED"/>
    <property type="match status" value="1"/>
</dbReference>
<dbReference type="GO" id="GO:0046556">
    <property type="term" value="F:alpha-L-arabinofuranosidase activity"/>
    <property type="evidence" value="ECO:0007669"/>
    <property type="project" value="UniProtKB-EC"/>
</dbReference>
<dbReference type="RefSeq" id="WP_259866812.1">
    <property type="nucleotide sequence ID" value="NZ_JAMQJZ010000002.1"/>
</dbReference>
<comment type="pathway">
    <text evidence="2">Glycan metabolism.</text>
</comment>
<comment type="caution">
    <text evidence="10">The sequence shown here is derived from an EMBL/GenBank/DDBJ whole genome shotgun (WGS) entry which is preliminary data.</text>
</comment>
<evidence type="ECO:0000256" key="2">
    <source>
        <dbReference type="ARBA" id="ARBA00004881"/>
    </source>
</evidence>
<comment type="subunit">
    <text evidence="4">Homohexamer; trimer of dimers.</text>
</comment>
<keyword evidence="7" id="KW-0119">Carbohydrate metabolism</keyword>
<proteinExistence type="inferred from homology"/>
<evidence type="ECO:0000256" key="1">
    <source>
        <dbReference type="ARBA" id="ARBA00001462"/>
    </source>
</evidence>
<dbReference type="SMART" id="SM00813">
    <property type="entry name" value="Alpha-L-AF_C"/>
    <property type="match status" value="1"/>
</dbReference>
<dbReference type="AlphaFoldDB" id="A0A9X3WLJ4"/>
<accession>A0A9X3WLJ4</accession>
<sequence length="510" mass="58537">MTSFIHVNKSEKKEVISRHIYGHFAEHLGRCIYEGIWVGEDSSIPNTRGIRNDVVEALRKLNIPNLRWPGGCFADEYHWKDGIGPRESRPSIVNNNWGKVVENNHFGTHEFLDLCEQLDTEPYICGNVGSGTVQEMQEWVEYITFDGESPMANLRRENGRDQPWKLKYFGVGNENWGCGGKMRVEYYADVYRRYQTFVRSYTDTPIYKIACGPQEADYHWTEVMMREGLGRTEPIPDEVVTDIWEHHRPEMDGLALHFYTRNRANYDSATEFTEEKWFDYMKRTLVMEELVEKHTAIMDKYDPEKTVDLIVDEWGTWFKVEPGTNPGFLYQQNTLRDALVAGINLNIFNNRCDRVHMANIAQMVNVLQAMILTEGEKMILTPSYHVFEMYKVHQDATLLRVSVSTDTYTYGEDSVPMLNVSASQDESGKVHISVCNLDPNNAEPLTCNLDGIGSFSKASGRVLTAEAMNAHNTFSDPNRIKPEAFDEIELKDNEVSVTVPSKSVLVFEVQ</sequence>
<dbReference type="SUPFAM" id="SSF51011">
    <property type="entry name" value="Glycosyl hydrolase domain"/>
    <property type="match status" value="1"/>
</dbReference>
<reference evidence="10" key="1">
    <citation type="submission" date="2022-06" db="EMBL/GenBank/DDBJ databases">
        <title>Aquibacillus sp. a new bacterium isolated from soil saline samples.</title>
        <authorList>
            <person name="Galisteo C."/>
            <person name="De La Haba R."/>
            <person name="Sanchez-Porro C."/>
            <person name="Ventosa A."/>
        </authorList>
    </citation>
    <scope>NUCLEOTIDE SEQUENCE</scope>
    <source>
        <strain evidence="10">JCM 12387</strain>
    </source>
</reference>
<dbReference type="InterPro" id="IPR055235">
    <property type="entry name" value="ASD1_cat"/>
</dbReference>
<keyword evidence="6" id="KW-0378">Hydrolase</keyword>
<dbReference type="PANTHER" id="PTHR43576:SF2">
    <property type="entry name" value="INTRACELLULAR EXO-ALPHA-L-ARABINOFURANOSIDASE 2"/>
    <property type="match status" value="1"/>
</dbReference>
<dbReference type="InterPro" id="IPR017853">
    <property type="entry name" value="GH"/>
</dbReference>
<dbReference type="Gene3D" id="3.20.20.80">
    <property type="entry name" value="Glycosidases"/>
    <property type="match status" value="1"/>
</dbReference>
<evidence type="ECO:0000256" key="7">
    <source>
        <dbReference type="ARBA" id="ARBA00023277"/>
    </source>
</evidence>
<evidence type="ECO:0000313" key="11">
    <source>
        <dbReference type="Proteomes" id="UP001145072"/>
    </source>
</evidence>
<evidence type="ECO:0000256" key="3">
    <source>
        <dbReference type="ARBA" id="ARBA00007186"/>
    </source>
</evidence>
<comment type="catalytic activity">
    <reaction evidence="1">
        <text>Hydrolysis of terminal non-reducing alpha-L-arabinofuranoside residues in alpha-L-arabinosides.</text>
        <dbReference type="EC" id="3.2.1.55"/>
    </reaction>
</comment>
<gene>
    <name evidence="10" type="ORF">NC661_04275</name>
</gene>
<evidence type="ECO:0000313" key="10">
    <source>
        <dbReference type="EMBL" id="MDC3419579.1"/>
    </source>
</evidence>
<evidence type="ECO:0000259" key="9">
    <source>
        <dbReference type="SMART" id="SM00813"/>
    </source>
</evidence>
<dbReference type="Pfam" id="PF22848">
    <property type="entry name" value="ASD1_dom"/>
    <property type="match status" value="1"/>
</dbReference>
<protein>
    <recommendedName>
        <fullName evidence="5">non-reducing end alpha-L-arabinofuranosidase</fullName>
        <ecNumber evidence="5">3.2.1.55</ecNumber>
    </recommendedName>
</protein>
<dbReference type="EC" id="3.2.1.55" evidence="5"/>
<organism evidence="10 11">
    <name type="scientific">Aquibacillus koreensis</name>
    <dbReference type="NCBI Taxonomy" id="279446"/>
    <lineage>
        <taxon>Bacteria</taxon>
        <taxon>Bacillati</taxon>
        <taxon>Bacillota</taxon>
        <taxon>Bacilli</taxon>
        <taxon>Bacillales</taxon>
        <taxon>Bacillaceae</taxon>
        <taxon>Aquibacillus</taxon>
    </lineage>
</organism>
<dbReference type="GO" id="GO:0046373">
    <property type="term" value="P:L-arabinose metabolic process"/>
    <property type="evidence" value="ECO:0007669"/>
    <property type="project" value="InterPro"/>
</dbReference>
<evidence type="ECO:0000256" key="4">
    <source>
        <dbReference type="ARBA" id="ARBA00011165"/>
    </source>
</evidence>
<evidence type="ECO:0000256" key="8">
    <source>
        <dbReference type="ARBA" id="ARBA00023295"/>
    </source>
</evidence>
<feature type="domain" description="Alpha-L-arabinofuranosidase C-terminal" evidence="9">
    <location>
        <begin position="312"/>
        <end position="503"/>
    </location>
</feature>
<dbReference type="InterPro" id="IPR013780">
    <property type="entry name" value="Glyco_hydro_b"/>
</dbReference>
<evidence type="ECO:0000256" key="6">
    <source>
        <dbReference type="ARBA" id="ARBA00022801"/>
    </source>
</evidence>
<dbReference type="Gene3D" id="2.60.40.1180">
    <property type="entry name" value="Golgi alpha-mannosidase II"/>
    <property type="match status" value="1"/>
</dbReference>
<dbReference type="GO" id="GO:0000272">
    <property type="term" value="P:polysaccharide catabolic process"/>
    <property type="evidence" value="ECO:0007669"/>
    <property type="project" value="TreeGrafter"/>
</dbReference>
<evidence type="ECO:0000256" key="5">
    <source>
        <dbReference type="ARBA" id="ARBA00012670"/>
    </source>
</evidence>